<keyword evidence="1" id="KW-1133">Transmembrane helix</keyword>
<proteinExistence type="predicted"/>
<dbReference type="EMBL" id="DXCL01000001">
    <property type="protein sequence ID" value="HIZ02687.1"/>
    <property type="molecule type" value="Genomic_DNA"/>
</dbReference>
<keyword evidence="1" id="KW-0472">Membrane</keyword>
<name>A0A9D2A847_9FIRM</name>
<feature type="transmembrane region" description="Helical" evidence="1">
    <location>
        <begin position="54"/>
        <end position="73"/>
    </location>
</feature>
<evidence type="ECO:0000256" key="1">
    <source>
        <dbReference type="SAM" id="Phobius"/>
    </source>
</evidence>
<keyword evidence="1" id="KW-0812">Transmembrane</keyword>
<feature type="transmembrane region" description="Helical" evidence="1">
    <location>
        <begin position="79"/>
        <end position="103"/>
    </location>
</feature>
<dbReference type="Proteomes" id="UP000824132">
    <property type="component" value="Unassembled WGS sequence"/>
</dbReference>
<reference evidence="2" key="1">
    <citation type="journal article" date="2021" name="PeerJ">
        <title>Extensive microbial diversity within the chicken gut microbiome revealed by metagenomics and culture.</title>
        <authorList>
            <person name="Gilroy R."/>
            <person name="Ravi A."/>
            <person name="Getino M."/>
            <person name="Pursley I."/>
            <person name="Horton D.L."/>
            <person name="Alikhan N.F."/>
            <person name="Baker D."/>
            <person name="Gharbi K."/>
            <person name="Hall N."/>
            <person name="Watson M."/>
            <person name="Adriaenssens E.M."/>
            <person name="Foster-Nyarko E."/>
            <person name="Jarju S."/>
            <person name="Secka A."/>
            <person name="Antonio M."/>
            <person name="Oren A."/>
            <person name="Chaudhuri R.R."/>
            <person name="La Ragione R."/>
            <person name="Hildebrand F."/>
            <person name="Pallen M.J."/>
        </authorList>
    </citation>
    <scope>NUCLEOTIDE SEQUENCE</scope>
    <source>
        <strain evidence="2">CHK187-5294</strain>
    </source>
</reference>
<evidence type="ECO:0000313" key="3">
    <source>
        <dbReference type="Proteomes" id="UP000824132"/>
    </source>
</evidence>
<organism evidence="2 3">
    <name type="scientific">Candidatus Borkfalkia avistercoris</name>
    <dbReference type="NCBI Taxonomy" id="2838504"/>
    <lineage>
        <taxon>Bacteria</taxon>
        <taxon>Bacillati</taxon>
        <taxon>Bacillota</taxon>
        <taxon>Clostridia</taxon>
        <taxon>Christensenellales</taxon>
        <taxon>Christensenellaceae</taxon>
        <taxon>Candidatus Borkfalkia</taxon>
    </lineage>
</organism>
<accession>A0A9D2A847</accession>
<protein>
    <submittedName>
        <fullName evidence="2">Uncharacterized protein</fullName>
    </submittedName>
</protein>
<reference evidence="2" key="2">
    <citation type="submission" date="2021-04" db="EMBL/GenBank/DDBJ databases">
        <authorList>
            <person name="Gilroy R."/>
        </authorList>
    </citation>
    <scope>NUCLEOTIDE SEQUENCE</scope>
    <source>
        <strain evidence="2">CHK187-5294</strain>
    </source>
</reference>
<dbReference type="AlphaFoldDB" id="A0A9D2A847"/>
<comment type="caution">
    <text evidence="2">The sequence shown here is derived from an EMBL/GenBank/DDBJ whole genome shotgun (WGS) entry which is preliminary data.</text>
</comment>
<gene>
    <name evidence="2" type="ORF">H9727_00205</name>
</gene>
<sequence>MKDNRQKFTYTYSVPTASERREIEDIRRQYSAPQEPRSALDRLKELDARVKRTPAALALTLGVCGLLVFGLGFTMVLEWAMFAGGIAVAAVGALVMAAAYPIYKTVLKRLKKKYAPEILKLSDELLNVNEK</sequence>
<evidence type="ECO:0000313" key="2">
    <source>
        <dbReference type="EMBL" id="HIZ02687.1"/>
    </source>
</evidence>